<proteinExistence type="predicted"/>
<comment type="caution">
    <text evidence="2">The sequence shown here is derived from an EMBL/GenBank/DDBJ whole genome shotgun (WGS) entry which is preliminary data.</text>
</comment>
<dbReference type="InterPro" id="IPR023372">
    <property type="entry name" value="Rest_endonuc_II_EcoRII_N"/>
</dbReference>
<feature type="domain" description="Restriction endonuclease type II EcoRII N-terminal" evidence="1">
    <location>
        <begin position="7"/>
        <end position="87"/>
    </location>
</feature>
<evidence type="ECO:0000313" key="2">
    <source>
        <dbReference type="EMBL" id="PRH82242.1"/>
    </source>
</evidence>
<dbReference type="SUPFAM" id="SSF101936">
    <property type="entry name" value="DNA-binding pseudobarrel domain"/>
    <property type="match status" value="1"/>
</dbReference>
<organism evidence="2 3">
    <name type="scientific">Arenimonas caeni</name>
    <dbReference type="NCBI Taxonomy" id="2058085"/>
    <lineage>
        <taxon>Bacteria</taxon>
        <taxon>Pseudomonadati</taxon>
        <taxon>Pseudomonadota</taxon>
        <taxon>Gammaproteobacteria</taxon>
        <taxon>Lysobacterales</taxon>
        <taxon>Lysobacteraceae</taxon>
        <taxon>Arenimonas</taxon>
    </lineage>
</organism>
<dbReference type="AlphaFoldDB" id="A0A2P6M8C0"/>
<evidence type="ECO:0000313" key="3">
    <source>
        <dbReference type="Proteomes" id="UP000241736"/>
    </source>
</evidence>
<reference evidence="2 3" key="1">
    <citation type="submission" date="2018-03" db="EMBL/GenBank/DDBJ databases">
        <title>Arenimonas caeni sp. nov., isolated from activated sludge.</title>
        <authorList>
            <person name="Liu H."/>
        </authorList>
    </citation>
    <scope>NUCLEOTIDE SEQUENCE [LARGE SCALE GENOMIC DNA]</scope>
    <source>
        <strain evidence="3">z29</strain>
    </source>
</reference>
<dbReference type="EMBL" id="PVLF01000012">
    <property type="protein sequence ID" value="PRH82242.1"/>
    <property type="molecule type" value="Genomic_DNA"/>
</dbReference>
<protein>
    <recommendedName>
        <fullName evidence="1">Restriction endonuclease type II EcoRII N-terminal domain-containing protein</fullName>
    </recommendedName>
</protein>
<gene>
    <name evidence="2" type="ORF">C6N40_08290</name>
</gene>
<dbReference type="OrthoDB" id="9797574at2"/>
<dbReference type="InterPro" id="IPR015300">
    <property type="entry name" value="DNA-bd_pseudobarrel_sf"/>
</dbReference>
<dbReference type="Proteomes" id="UP000241736">
    <property type="component" value="Unassembled WGS sequence"/>
</dbReference>
<keyword evidence="3" id="KW-1185">Reference proteome</keyword>
<dbReference type="Gene3D" id="2.40.330.10">
    <property type="entry name" value="DNA-binding pseudobarrel domain"/>
    <property type="match status" value="1"/>
</dbReference>
<evidence type="ECO:0000259" key="1">
    <source>
        <dbReference type="Pfam" id="PF09217"/>
    </source>
</evidence>
<sequence>MMQRRIAKILSANDTGETGGHQAGILVPKEESVLSFFPPLDESIQNPRCHLRFLDGAGTFWEFAFIYYNNRLYGGTRNEYRLTRMTKFIRQAGLVQGDELLLTREGSRYCVDYRRKRAASSGAAGVLKLGTGWRVVEINR</sequence>
<name>A0A2P6M8C0_9GAMM</name>
<dbReference type="Pfam" id="PF09217">
    <property type="entry name" value="EcoRII-N"/>
    <property type="match status" value="1"/>
</dbReference>
<accession>A0A2P6M8C0</accession>